<dbReference type="Pfam" id="PF12420">
    <property type="entry name" value="DUF3671"/>
    <property type="match status" value="1"/>
</dbReference>
<feature type="transmembrane region" description="Helical" evidence="1">
    <location>
        <begin position="169"/>
        <end position="190"/>
    </location>
</feature>
<dbReference type="InterPro" id="IPR022139">
    <property type="entry name" value="Fam-L/Fam-M-like_plasmodium"/>
</dbReference>
<reference evidence="2 3" key="1">
    <citation type="submission" date="2011-08" db="EMBL/GenBank/DDBJ databases">
        <title>The Genome Sequence of Plasmodium vivax Brazil I.</title>
        <authorList>
            <consortium name="The Broad Institute Genome Sequencing Platform"/>
            <consortium name="The Broad Institute Genome Sequencing Center for Infectious Disease"/>
            <person name="Neafsey D."/>
            <person name="Carlton J."/>
            <person name="Barnwell J."/>
            <person name="Collins W."/>
            <person name="Escalante A."/>
            <person name="Mullikin J."/>
            <person name="Saul A."/>
            <person name="Guigo R."/>
            <person name="Camara F."/>
            <person name="Young S.K."/>
            <person name="Zeng Q."/>
            <person name="Gargeya S."/>
            <person name="Fitzgerald M."/>
            <person name="Haas B."/>
            <person name="Abouelleil A."/>
            <person name="Alvarado L."/>
            <person name="Arachchi H.M."/>
            <person name="Berlin A."/>
            <person name="Brown A."/>
            <person name="Chapman S.B."/>
            <person name="Chen Z."/>
            <person name="Dunbar C."/>
            <person name="Freedman E."/>
            <person name="Gearin G."/>
            <person name="Gellesch M."/>
            <person name="Goldberg J."/>
            <person name="Griggs A."/>
            <person name="Gujja S."/>
            <person name="Heiman D."/>
            <person name="Howarth C."/>
            <person name="Larson L."/>
            <person name="Lui A."/>
            <person name="MacDonald P.J.P."/>
            <person name="Montmayeur A."/>
            <person name="Murphy C."/>
            <person name="Neiman D."/>
            <person name="Pearson M."/>
            <person name="Priest M."/>
            <person name="Roberts A."/>
            <person name="Saif S."/>
            <person name="Shea T."/>
            <person name="Shenoy N."/>
            <person name="Sisk P."/>
            <person name="Stolte C."/>
            <person name="Sykes S."/>
            <person name="Wortman J."/>
            <person name="Nusbaum C."/>
            <person name="Birren B."/>
        </authorList>
    </citation>
    <scope>NUCLEOTIDE SEQUENCE [LARGE SCALE GENOMIC DNA]</scope>
    <source>
        <strain evidence="2 3">Brazil I</strain>
    </source>
</reference>
<dbReference type="Proteomes" id="UP000053327">
    <property type="component" value="Unassembled WGS sequence"/>
</dbReference>
<keyword evidence="1" id="KW-0812">Transmembrane</keyword>
<evidence type="ECO:0000313" key="3">
    <source>
        <dbReference type="Proteomes" id="UP000053327"/>
    </source>
</evidence>
<dbReference type="EMBL" id="KQ234750">
    <property type="protein sequence ID" value="KMZ88821.1"/>
    <property type="molecule type" value="Genomic_DNA"/>
</dbReference>
<name>A0A0J9T1F2_PLAV1</name>
<gene>
    <name evidence="2" type="ORF">PVBG_05617</name>
</gene>
<evidence type="ECO:0000313" key="2">
    <source>
        <dbReference type="EMBL" id="KMZ88821.1"/>
    </source>
</evidence>
<keyword evidence="1" id="KW-0472">Membrane</keyword>
<feature type="transmembrane region" description="Helical" evidence="1">
    <location>
        <begin position="15"/>
        <end position="33"/>
    </location>
</feature>
<evidence type="ECO:0000256" key="1">
    <source>
        <dbReference type="SAM" id="Phobius"/>
    </source>
</evidence>
<keyword evidence="1" id="KW-1133">Transmembrane helix</keyword>
<dbReference type="OrthoDB" id="10586081at2759"/>
<protein>
    <recommendedName>
        <fullName evidence="4">Variable surface protein</fullName>
    </recommendedName>
</protein>
<feature type="transmembrane region" description="Helical" evidence="1">
    <location>
        <begin position="210"/>
        <end position="235"/>
    </location>
</feature>
<organism evidence="2 3">
    <name type="scientific">Plasmodium vivax (strain Brazil I)</name>
    <dbReference type="NCBI Taxonomy" id="1033975"/>
    <lineage>
        <taxon>Eukaryota</taxon>
        <taxon>Sar</taxon>
        <taxon>Alveolata</taxon>
        <taxon>Apicomplexa</taxon>
        <taxon>Aconoidasida</taxon>
        <taxon>Haemosporida</taxon>
        <taxon>Plasmodiidae</taxon>
        <taxon>Plasmodium</taxon>
        <taxon>Plasmodium (Plasmodium)</taxon>
    </lineage>
</organism>
<evidence type="ECO:0008006" key="4">
    <source>
        <dbReference type="Google" id="ProtNLM"/>
    </source>
</evidence>
<sequence>MILKNTLVNVKKNLLIIYKIIALIFLLWIFPPFDEADTFNKYLCKEYETDCALKLRFNRLLTKHETLKKLEQAGLKEKKISDYRKNKVSKDNGDDTSTYMHLKKGTSNPLDVYKMGFKNRYARKRGFAKLECYCENKLFNRIDELYKLADSMKNDKRPFRKALIKKYRIHVYFTIFTYILGALICISDLILAKRGEETEDVIYTSGIKYLIQTIGDILVYVFPTILLLLTIYISIKYLQYESIKAGRGKMNKKEYFKYCKEVFNLNK</sequence>
<dbReference type="AlphaFoldDB" id="A0A0J9T1F2"/>
<accession>A0A0J9T1F2</accession>
<proteinExistence type="predicted"/>